<name>A0ABT0MME5_9GAMM</name>
<dbReference type="InterPro" id="IPR002656">
    <property type="entry name" value="Acyl_transf_3_dom"/>
</dbReference>
<sequence>MTTTSVPQPSAALRRNPGIDALRGLSILLVVIHHVALRIPLGKTALADFVPKRVLSGLSYSGYEAVFVFFVISGFLIASHTLARWGSLAAIDIRSFYARRAARILPCLLALLAILAAMHALGVPQYVIDKPGQSLGGATLSALGLYLNWYEGQTGWLPGGWDVLWSLSIEEAFYLGFPLVCLLVRDARLLALLLVALALSLPIARAALDGNEIWQEKAYLPGMAAIATGILAALFARRTPTPRIAVCARIGGACGLLMVWFAGRELWSAIGNGYMLVLTLSAASLVAGLHWHHAHAPAAPMRGFGWLRSFGRLSYEIYLTHMFVVFGLVGVFRAMGEDMRSGFWWYLPAALLCWALGALVARYFSDPCERVLRRRWSAAPSSLALSSRTQ</sequence>
<gene>
    <name evidence="3" type="ORF">M2650_15625</name>
</gene>
<feature type="transmembrane region" description="Helical" evidence="1">
    <location>
        <begin position="189"/>
        <end position="207"/>
    </location>
</feature>
<evidence type="ECO:0000259" key="2">
    <source>
        <dbReference type="Pfam" id="PF01757"/>
    </source>
</evidence>
<feature type="transmembrane region" description="Helical" evidence="1">
    <location>
        <begin position="21"/>
        <end position="41"/>
    </location>
</feature>
<dbReference type="RefSeq" id="WP_249476084.1">
    <property type="nucleotide sequence ID" value="NZ_JAMBEP010000005.1"/>
</dbReference>
<dbReference type="PANTHER" id="PTHR23028">
    <property type="entry name" value="ACETYLTRANSFERASE"/>
    <property type="match status" value="1"/>
</dbReference>
<keyword evidence="4" id="KW-1185">Reference proteome</keyword>
<dbReference type="Proteomes" id="UP001431217">
    <property type="component" value="Unassembled WGS sequence"/>
</dbReference>
<feature type="transmembrane region" description="Helical" evidence="1">
    <location>
        <begin position="104"/>
        <end position="128"/>
    </location>
</feature>
<evidence type="ECO:0000313" key="4">
    <source>
        <dbReference type="Proteomes" id="UP001431217"/>
    </source>
</evidence>
<feature type="transmembrane region" description="Helical" evidence="1">
    <location>
        <begin position="219"/>
        <end position="236"/>
    </location>
</feature>
<evidence type="ECO:0000313" key="3">
    <source>
        <dbReference type="EMBL" id="MCL1636054.1"/>
    </source>
</evidence>
<feature type="transmembrane region" description="Helical" evidence="1">
    <location>
        <begin position="243"/>
        <end position="262"/>
    </location>
</feature>
<accession>A0ABT0MME5</accession>
<keyword evidence="1" id="KW-0472">Membrane</keyword>
<feature type="transmembrane region" description="Helical" evidence="1">
    <location>
        <begin position="344"/>
        <end position="365"/>
    </location>
</feature>
<keyword evidence="3" id="KW-0012">Acyltransferase</keyword>
<dbReference type="Pfam" id="PF01757">
    <property type="entry name" value="Acyl_transf_3"/>
    <property type="match status" value="1"/>
</dbReference>
<reference evidence="3 4" key="1">
    <citation type="submission" date="2022-05" db="EMBL/GenBank/DDBJ databases">
        <title>Luteimonas sp. SX5, whole genome shotgun sequencing project.</title>
        <authorList>
            <person name="Zhao G."/>
            <person name="Shen L."/>
        </authorList>
    </citation>
    <scope>NUCLEOTIDE SEQUENCE [LARGE SCALE GENOMIC DNA]</scope>
    <source>
        <strain evidence="3 4">SX5</strain>
    </source>
</reference>
<comment type="caution">
    <text evidence="3">The sequence shown here is derived from an EMBL/GenBank/DDBJ whole genome shotgun (WGS) entry which is preliminary data.</text>
</comment>
<feature type="transmembrane region" description="Helical" evidence="1">
    <location>
        <begin position="274"/>
        <end position="292"/>
    </location>
</feature>
<keyword evidence="3" id="KW-0808">Transferase</keyword>
<proteinExistence type="predicted"/>
<feature type="transmembrane region" description="Helical" evidence="1">
    <location>
        <begin position="313"/>
        <end position="332"/>
    </location>
</feature>
<dbReference type="GO" id="GO:0016746">
    <property type="term" value="F:acyltransferase activity"/>
    <property type="evidence" value="ECO:0007669"/>
    <property type="project" value="UniProtKB-KW"/>
</dbReference>
<organism evidence="3 4">
    <name type="scientific">Luteimonas galliterrae</name>
    <dbReference type="NCBI Taxonomy" id="2940486"/>
    <lineage>
        <taxon>Bacteria</taxon>
        <taxon>Pseudomonadati</taxon>
        <taxon>Pseudomonadota</taxon>
        <taxon>Gammaproteobacteria</taxon>
        <taxon>Lysobacterales</taxon>
        <taxon>Lysobacteraceae</taxon>
        <taxon>Luteimonas</taxon>
    </lineage>
</organism>
<evidence type="ECO:0000256" key="1">
    <source>
        <dbReference type="SAM" id="Phobius"/>
    </source>
</evidence>
<dbReference type="EMBL" id="JAMBEP010000005">
    <property type="protein sequence ID" value="MCL1636054.1"/>
    <property type="molecule type" value="Genomic_DNA"/>
</dbReference>
<feature type="transmembrane region" description="Helical" evidence="1">
    <location>
        <begin position="61"/>
        <end position="83"/>
    </location>
</feature>
<protein>
    <submittedName>
        <fullName evidence="3">Acyltransferase</fullName>
    </submittedName>
</protein>
<feature type="transmembrane region" description="Helical" evidence="1">
    <location>
        <begin position="163"/>
        <end position="184"/>
    </location>
</feature>
<keyword evidence="1" id="KW-1133">Transmembrane helix</keyword>
<dbReference type="PANTHER" id="PTHR23028:SF53">
    <property type="entry name" value="ACYL_TRANSF_3 DOMAIN-CONTAINING PROTEIN"/>
    <property type="match status" value="1"/>
</dbReference>
<feature type="domain" description="Acyltransferase 3" evidence="2">
    <location>
        <begin position="17"/>
        <end position="357"/>
    </location>
</feature>
<dbReference type="InterPro" id="IPR050879">
    <property type="entry name" value="Acyltransferase_3"/>
</dbReference>
<keyword evidence="1" id="KW-0812">Transmembrane</keyword>